<feature type="non-terminal residue" evidence="2">
    <location>
        <position position="1"/>
    </location>
</feature>
<keyword evidence="1" id="KW-0472">Membrane</keyword>
<reference evidence="2" key="1">
    <citation type="journal article" date="2020" name="Fungal Divers.">
        <title>Resolving the Mortierellaceae phylogeny through synthesis of multi-gene phylogenetics and phylogenomics.</title>
        <authorList>
            <person name="Vandepol N."/>
            <person name="Liber J."/>
            <person name="Desiro A."/>
            <person name="Na H."/>
            <person name="Kennedy M."/>
            <person name="Barry K."/>
            <person name="Grigoriev I.V."/>
            <person name="Miller A.N."/>
            <person name="O'Donnell K."/>
            <person name="Stajich J.E."/>
            <person name="Bonito G."/>
        </authorList>
    </citation>
    <scope>NUCLEOTIDE SEQUENCE</scope>
    <source>
        <strain evidence="2">MES-2147</strain>
    </source>
</reference>
<evidence type="ECO:0000313" key="3">
    <source>
        <dbReference type="Proteomes" id="UP000749646"/>
    </source>
</evidence>
<organism evidence="2 3">
    <name type="scientific">Modicella reniformis</name>
    <dbReference type="NCBI Taxonomy" id="1440133"/>
    <lineage>
        <taxon>Eukaryota</taxon>
        <taxon>Fungi</taxon>
        <taxon>Fungi incertae sedis</taxon>
        <taxon>Mucoromycota</taxon>
        <taxon>Mortierellomycotina</taxon>
        <taxon>Mortierellomycetes</taxon>
        <taxon>Mortierellales</taxon>
        <taxon>Mortierellaceae</taxon>
        <taxon>Modicella</taxon>
    </lineage>
</organism>
<sequence>RKRSKRLVEDFTEFQDNSSELFWSEVESTPELQDSSKPLMILGTILVLLLTLSVQGVMLIGLKFVFPRMPGGAPSVRKLVRVILAIPQRYQC</sequence>
<feature type="transmembrane region" description="Helical" evidence="1">
    <location>
        <begin position="39"/>
        <end position="62"/>
    </location>
</feature>
<feature type="non-terminal residue" evidence="2">
    <location>
        <position position="92"/>
    </location>
</feature>
<keyword evidence="1" id="KW-1133">Transmembrane helix</keyword>
<dbReference type="Proteomes" id="UP000749646">
    <property type="component" value="Unassembled WGS sequence"/>
</dbReference>
<dbReference type="EMBL" id="JAAAHW010002398">
    <property type="protein sequence ID" value="KAF9992026.1"/>
    <property type="molecule type" value="Genomic_DNA"/>
</dbReference>
<gene>
    <name evidence="2" type="ORF">BGZ65_012794</name>
</gene>
<keyword evidence="3" id="KW-1185">Reference proteome</keyword>
<accession>A0A9P6MCC8</accession>
<dbReference type="AlphaFoldDB" id="A0A9P6MCC8"/>
<evidence type="ECO:0000256" key="1">
    <source>
        <dbReference type="SAM" id="Phobius"/>
    </source>
</evidence>
<name>A0A9P6MCC8_9FUNG</name>
<evidence type="ECO:0000313" key="2">
    <source>
        <dbReference type="EMBL" id="KAF9992026.1"/>
    </source>
</evidence>
<proteinExistence type="predicted"/>
<comment type="caution">
    <text evidence="2">The sequence shown here is derived from an EMBL/GenBank/DDBJ whole genome shotgun (WGS) entry which is preliminary data.</text>
</comment>
<keyword evidence="1" id="KW-0812">Transmembrane</keyword>
<protein>
    <submittedName>
        <fullName evidence="2">Uncharacterized protein</fullName>
    </submittedName>
</protein>